<feature type="region of interest" description="Disordered" evidence="7">
    <location>
        <begin position="258"/>
        <end position="277"/>
    </location>
</feature>
<keyword evidence="10" id="KW-1185">Reference proteome</keyword>
<feature type="non-terminal residue" evidence="9">
    <location>
        <position position="300"/>
    </location>
</feature>
<evidence type="ECO:0000256" key="1">
    <source>
        <dbReference type="ARBA" id="ARBA00004651"/>
    </source>
</evidence>
<feature type="transmembrane region" description="Helical" evidence="8">
    <location>
        <begin position="23"/>
        <end position="41"/>
    </location>
</feature>
<dbReference type="GO" id="GO:0005886">
    <property type="term" value="C:plasma membrane"/>
    <property type="evidence" value="ECO:0007669"/>
    <property type="project" value="UniProtKB-SubCell"/>
</dbReference>
<dbReference type="PANTHER" id="PTHR30106">
    <property type="entry name" value="INNER MEMBRANE PROTEIN YEIH-RELATED"/>
    <property type="match status" value="1"/>
</dbReference>
<dbReference type="InterPro" id="IPR018383">
    <property type="entry name" value="UPF0324_pro"/>
</dbReference>
<sequence length="300" mass="30195">MNAATTLPASVAAKPSGRGGAKARGYAGGLALVLILALAGWQLARLPGLALAGPMAGTLLVAVLYRNLLGYPEAMRPGIAFAGTRLLRAAIVLFGLKLPIDAVLQQGLPYLARAAGTLAFALAASAVLRRWLKADVELTLLLAVGTGICGAAAIAAAAGPLGAKESKTALGAGLIAAVGTAFAAAYAVLRPWLPIDGAAYGAWAGLSLHEIAHVAMAAAAGGPDALTDGMLAKLSRVLLLVPLVFGLQAFAARRELRKGTPAGSGGPAMNDPARPRAAGLARPARRAGLGRLPWYLLGFL</sequence>
<dbReference type="Pfam" id="PF03601">
    <property type="entry name" value="Cons_hypoth698"/>
    <property type="match status" value="1"/>
</dbReference>
<comment type="subcellular location">
    <subcellularLocation>
        <location evidence="1">Cell membrane</location>
        <topology evidence="1">Multi-pass membrane protein</topology>
    </subcellularLocation>
</comment>
<evidence type="ECO:0000256" key="7">
    <source>
        <dbReference type="SAM" id="MobiDB-lite"/>
    </source>
</evidence>
<name>A0A841TW87_9BACL</name>
<feature type="transmembrane region" description="Helical" evidence="8">
    <location>
        <begin position="234"/>
        <end position="252"/>
    </location>
</feature>
<dbReference type="EMBL" id="JACJVR010000026">
    <property type="protein sequence ID" value="MBB6691272.1"/>
    <property type="molecule type" value="Genomic_DNA"/>
</dbReference>
<evidence type="ECO:0000256" key="4">
    <source>
        <dbReference type="ARBA" id="ARBA00022692"/>
    </source>
</evidence>
<dbReference type="PANTHER" id="PTHR30106:SF2">
    <property type="entry name" value="UPF0324 INNER MEMBRANE PROTEIN YEIH"/>
    <property type="match status" value="1"/>
</dbReference>
<evidence type="ECO:0000256" key="6">
    <source>
        <dbReference type="ARBA" id="ARBA00023136"/>
    </source>
</evidence>
<organism evidence="9 10">
    <name type="scientific">Cohnella xylanilytica</name>
    <dbReference type="NCBI Taxonomy" id="557555"/>
    <lineage>
        <taxon>Bacteria</taxon>
        <taxon>Bacillati</taxon>
        <taxon>Bacillota</taxon>
        <taxon>Bacilli</taxon>
        <taxon>Bacillales</taxon>
        <taxon>Paenibacillaceae</taxon>
        <taxon>Cohnella</taxon>
    </lineage>
</organism>
<dbReference type="AlphaFoldDB" id="A0A841TW87"/>
<evidence type="ECO:0000313" key="10">
    <source>
        <dbReference type="Proteomes" id="UP000553776"/>
    </source>
</evidence>
<feature type="transmembrane region" description="Helical" evidence="8">
    <location>
        <begin position="47"/>
        <end position="65"/>
    </location>
</feature>
<keyword evidence="3" id="KW-1003">Cell membrane</keyword>
<keyword evidence="6 8" id="KW-0472">Membrane</keyword>
<comment type="similarity">
    <text evidence="2">Belongs to the UPF0324 family.</text>
</comment>
<feature type="transmembrane region" description="Helical" evidence="8">
    <location>
        <begin position="169"/>
        <end position="189"/>
    </location>
</feature>
<feature type="transmembrane region" description="Helical" evidence="8">
    <location>
        <begin position="110"/>
        <end position="128"/>
    </location>
</feature>
<keyword evidence="5 8" id="KW-1133">Transmembrane helix</keyword>
<evidence type="ECO:0000256" key="2">
    <source>
        <dbReference type="ARBA" id="ARBA00007977"/>
    </source>
</evidence>
<protein>
    <submittedName>
        <fullName evidence="9">Putative sulfate exporter family transporter</fullName>
    </submittedName>
</protein>
<feature type="transmembrane region" description="Helical" evidence="8">
    <location>
        <begin position="201"/>
        <end position="222"/>
    </location>
</feature>
<evidence type="ECO:0000256" key="5">
    <source>
        <dbReference type="ARBA" id="ARBA00022989"/>
    </source>
</evidence>
<evidence type="ECO:0000256" key="3">
    <source>
        <dbReference type="ARBA" id="ARBA00022475"/>
    </source>
</evidence>
<evidence type="ECO:0000313" key="9">
    <source>
        <dbReference type="EMBL" id="MBB6691272.1"/>
    </source>
</evidence>
<reference evidence="9 10" key="1">
    <citation type="submission" date="2020-08" db="EMBL/GenBank/DDBJ databases">
        <title>Cohnella phylogeny.</title>
        <authorList>
            <person name="Dunlap C."/>
        </authorList>
    </citation>
    <scope>NUCLEOTIDE SEQUENCE [LARGE SCALE GENOMIC DNA]</scope>
    <source>
        <strain evidence="9 10">DSM 25239</strain>
    </source>
</reference>
<proteinExistence type="inferred from homology"/>
<evidence type="ECO:0000256" key="8">
    <source>
        <dbReference type="SAM" id="Phobius"/>
    </source>
</evidence>
<accession>A0A841TW87</accession>
<comment type="caution">
    <text evidence="9">The sequence shown here is derived from an EMBL/GenBank/DDBJ whole genome shotgun (WGS) entry which is preliminary data.</text>
</comment>
<feature type="region of interest" description="Disordered" evidence="7">
    <location>
        <begin position="1"/>
        <end position="20"/>
    </location>
</feature>
<gene>
    <name evidence="9" type="ORF">H7B90_07685</name>
</gene>
<dbReference type="RefSeq" id="WP_185135273.1">
    <property type="nucleotide sequence ID" value="NZ_JACJVR010000026.1"/>
</dbReference>
<feature type="transmembrane region" description="Helical" evidence="8">
    <location>
        <begin position="140"/>
        <end position="163"/>
    </location>
</feature>
<keyword evidence="4 8" id="KW-0812">Transmembrane</keyword>
<dbReference type="Proteomes" id="UP000553776">
    <property type="component" value="Unassembled WGS sequence"/>
</dbReference>